<dbReference type="EMBL" id="UYSU01038431">
    <property type="protein sequence ID" value="VDM00242.1"/>
    <property type="molecule type" value="Genomic_DNA"/>
</dbReference>
<dbReference type="WBParaSite" id="SSLN_0001438801-mRNA-1">
    <property type="protein sequence ID" value="SSLN_0001438801-mRNA-1"/>
    <property type="gene ID" value="SSLN_0001438801"/>
</dbReference>
<evidence type="ECO:0000313" key="2">
    <source>
        <dbReference type="EMBL" id="VDM00242.1"/>
    </source>
</evidence>
<reference evidence="4" key="1">
    <citation type="submission" date="2016-06" db="UniProtKB">
        <authorList>
            <consortium name="WormBaseParasite"/>
        </authorList>
    </citation>
    <scope>IDENTIFICATION</scope>
</reference>
<evidence type="ECO:0000256" key="1">
    <source>
        <dbReference type="SAM" id="MobiDB-lite"/>
    </source>
</evidence>
<gene>
    <name evidence="2" type="ORF">SSLN_LOCUS13856</name>
</gene>
<feature type="compositionally biased region" description="Low complexity" evidence="1">
    <location>
        <begin position="92"/>
        <end position="101"/>
    </location>
</feature>
<keyword evidence="3" id="KW-1185">Reference proteome</keyword>
<accession>A0A183TBK8</accession>
<reference evidence="2 3" key="2">
    <citation type="submission" date="2018-11" db="EMBL/GenBank/DDBJ databases">
        <authorList>
            <consortium name="Pathogen Informatics"/>
        </authorList>
    </citation>
    <scope>NUCLEOTIDE SEQUENCE [LARGE SCALE GENOMIC DNA]</scope>
    <source>
        <strain evidence="2 3">NST_G2</strain>
    </source>
</reference>
<protein>
    <submittedName>
        <fullName evidence="2 4">Uncharacterized protein</fullName>
    </submittedName>
</protein>
<proteinExistence type="predicted"/>
<dbReference type="OrthoDB" id="6313051at2759"/>
<evidence type="ECO:0000313" key="3">
    <source>
        <dbReference type="Proteomes" id="UP000275846"/>
    </source>
</evidence>
<dbReference type="Proteomes" id="UP000275846">
    <property type="component" value="Unassembled WGS sequence"/>
</dbReference>
<sequence>MGKLIKELQKLFVSRYSAPPPEKLTHFADFALWEARCKDYLQYVDAKAQSGAILALLDDEVYDLDRSTAISAALTPSVVLDGLHEILGSYSRSSNVNSNSRGVDKRIPVGHTAPRSKGFTHHGRNSPEHSGAGAVRRWSPRPPNPKGASVGSAIGPRQGPYHGSLGGSSSGHLRATTAVAVQCHSRPAPHFP</sequence>
<name>A0A183TBK8_SCHSO</name>
<dbReference type="AlphaFoldDB" id="A0A183TBK8"/>
<evidence type="ECO:0000313" key="4">
    <source>
        <dbReference type="WBParaSite" id="SSLN_0001438801-mRNA-1"/>
    </source>
</evidence>
<organism evidence="4">
    <name type="scientific">Schistocephalus solidus</name>
    <name type="common">Tapeworm</name>
    <dbReference type="NCBI Taxonomy" id="70667"/>
    <lineage>
        <taxon>Eukaryota</taxon>
        <taxon>Metazoa</taxon>
        <taxon>Spiralia</taxon>
        <taxon>Lophotrochozoa</taxon>
        <taxon>Platyhelminthes</taxon>
        <taxon>Cestoda</taxon>
        <taxon>Eucestoda</taxon>
        <taxon>Diphyllobothriidea</taxon>
        <taxon>Diphyllobothriidae</taxon>
        <taxon>Schistocephalus</taxon>
    </lineage>
</organism>
<feature type="region of interest" description="Disordered" evidence="1">
    <location>
        <begin position="92"/>
        <end position="192"/>
    </location>
</feature>